<protein>
    <submittedName>
        <fullName evidence="1">Hermansky-Pudlak syndrome 5</fullName>
    </submittedName>
</protein>
<proteinExistence type="predicted"/>
<evidence type="ECO:0000313" key="1">
    <source>
        <dbReference type="EMBL" id="BAK95886.1"/>
    </source>
</evidence>
<dbReference type="EMBL" id="AB543075">
    <property type="protein sequence ID" value="BAK95886.1"/>
    <property type="molecule type" value="Genomic_DNA"/>
</dbReference>
<organism evidence="1">
    <name type="scientific">Bombyx mori</name>
    <name type="common">Silk moth</name>
    <dbReference type="NCBI Taxonomy" id="7091"/>
    <lineage>
        <taxon>Eukaryota</taxon>
        <taxon>Metazoa</taxon>
        <taxon>Ecdysozoa</taxon>
        <taxon>Arthropoda</taxon>
        <taxon>Hexapoda</taxon>
        <taxon>Insecta</taxon>
        <taxon>Pterygota</taxon>
        <taxon>Neoptera</taxon>
        <taxon>Endopterygota</taxon>
        <taxon>Lepidoptera</taxon>
        <taxon>Glossata</taxon>
        <taxon>Ditrysia</taxon>
        <taxon>Bombycoidea</taxon>
        <taxon>Bombycidae</taxon>
        <taxon>Bombycinae</taxon>
        <taxon>Bombyx</taxon>
    </lineage>
</organism>
<gene>
    <name evidence="1" type="primary">BmHPS5</name>
</gene>
<accession>M0QVX5</accession>
<name>M0QVX5_BOMMO</name>
<sequence length="73" mass="8158">MKHLSVEKPQEKLIVPPAQTPKIISRDEPLALDQTPVLERDIVFKQPSQKAIEIENNISSKTKSVNLSINILG</sequence>
<reference evidence="1" key="1">
    <citation type="journal article" date="2012" name="Genetica">
        <title>A homolog of the human Hermansky-Pudluck syndrome-5 (HPS5) gene is responsible for the oa larval translucent mutants in the silkworm, Bombyx mori.</title>
        <authorList>
            <person name="Fujii T."/>
            <person name="Banno Y."/>
            <person name="Abe H."/>
            <person name="Katsuma S."/>
            <person name="Shimada T."/>
        </authorList>
    </citation>
    <scope>NUCLEOTIDE SEQUENCE</scope>
    <source>
        <strain evidence="1">O56</strain>
        <tissue evidence="1">Posterior silk gland</tissue>
    </source>
</reference>
<dbReference type="AlphaFoldDB" id="M0QVX5"/>